<comment type="caution">
    <text evidence="2">The sequence shown here is derived from an EMBL/GenBank/DDBJ whole genome shotgun (WGS) entry which is preliminary data.</text>
</comment>
<dbReference type="GO" id="GO:0016020">
    <property type="term" value="C:membrane"/>
    <property type="evidence" value="ECO:0007669"/>
    <property type="project" value="TreeGrafter"/>
</dbReference>
<dbReference type="Pfam" id="PF00561">
    <property type="entry name" value="Abhydrolase_1"/>
    <property type="match status" value="1"/>
</dbReference>
<dbReference type="GO" id="GO:0016787">
    <property type="term" value="F:hydrolase activity"/>
    <property type="evidence" value="ECO:0007669"/>
    <property type="project" value="UniProtKB-KW"/>
</dbReference>
<evidence type="ECO:0000313" key="2">
    <source>
        <dbReference type="EMBL" id="MBA4602123.1"/>
    </source>
</evidence>
<accession>A0A7W2AR24</accession>
<proteinExistence type="predicted"/>
<keyword evidence="2" id="KW-0378">Hydrolase</keyword>
<dbReference type="AlphaFoldDB" id="A0A7W2AR24"/>
<dbReference type="PANTHER" id="PTHR43798">
    <property type="entry name" value="MONOACYLGLYCEROL LIPASE"/>
    <property type="match status" value="1"/>
</dbReference>
<dbReference type="Gene3D" id="3.40.50.1820">
    <property type="entry name" value="alpha/beta hydrolase"/>
    <property type="match status" value="1"/>
</dbReference>
<keyword evidence="3" id="KW-1185">Reference proteome</keyword>
<sequence length="357" mass="40652">MRSRKRTLLLQIIVILSLTCIVGGCQTNLNLSSVAQIKPENIVLEEIRIPSTDGNYKIYLRHKKLARQETPKADEVVLFLEPFSIPTAKAFDVPGYSWMNDFAKKGYDTWAMDFRGFGQSDRPKEMNAPPGQNPPVVTHREALKDLAAAVETIKKNRNVDRINLVGWSWGAVVAGEYAALQPENVNKLVLYGFMHGFRLPSMTEPFESKQNPGKFNPQAPAYQVVDFETGMHHWHMMMNGRPLASSEAMEKVENVFAESDPTGKNGASRMIRRPMGPLKDLYSIWTNRPLYDLSKITSPVLVIYGDSDFFAEKKVLRKLTGTKEKKEVVIPEATHWVLYEKNRDILLENTDRFLRQH</sequence>
<dbReference type="PANTHER" id="PTHR43798:SF33">
    <property type="entry name" value="HYDROLASE, PUTATIVE (AFU_ORTHOLOGUE AFUA_2G14860)-RELATED"/>
    <property type="match status" value="1"/>
</dbReference>
<dbReference type="InterPro" id="IPR000073">
    <property type="entry name" value="AB_hydrolase_1"/>
</dbReference>
<dbReference type="InterPro" id="IPR050266">
    <property type="entry name" value="AB_hydrolase_sf"/>
</dbReference>
<feature type="domain" description="AB hydrolase-1" evidence="1">
    <location>
        <begin position="96"/>
        <end position="341"/>
    </location>
</feature>
<dbReference type="InterPro" id="IPR029058">
    <property type="entry name" value="AB_hydrolase_fold"/>
</dbReference>
<dbReference type="Proteomes" id="UP000538292">
    <property type="component" value="Unassembled WGS sequence"/>
</dbReference>
<dbReference type="SUPFAM" id="SSF53474">
    <property type="entry name" value="alpha/beta-Hydrolases"/>
    <property type="match status" value="1"/>
</dbReference>
<dbReference type="EMBL" id="JACEOL010000025">
    <property type="protein sequence ID" value="MBA4602123.1"/>
    <property type="molecule type" value="Genomic_DNA"/>
</dbReference>
<evidence type="ECO:0000259" key="1">
    <source>
        <dbReference type="Pfam" id="PF00561"/>
    </source>
</evidence>
<name>A0A7W2AR24_9BACL</name>
<reference evidence="2 3" key="1">
    <citation type="submission" date="2020-07" db="EMBL/GenBank/DDBJ databases">
        <title>Thermoactinomyces phylogeny.</title>
        <authorList>
            <person name="Dunlap C."/>
        </authorList>
    </citation>
    <scope>NUCLEOTIDE SEQUENCE [LARGE SCALE GENOMIC DNA]</scope>
    <source>
        <strain evidence="2 3">AMNI-1</strain>
    </source>
</reference>
<gene>
    <name evidence="2" type="ORF">H2C83_07295</name>
</gene>
<dbReference type="PROSITE" id="PS51257">
    <property type="entry name" value="PROKAR_LIPOPROTEIN"/>
    <property type="match status" value="1"/>
</dbReference>
<protein>
    <submittedName>
        <fullName evidence="2">Alpha/beta hydrolase</fullName>
    </submittedName>
</protein>
<dbReference type="RefSeq" id="WP_181739320.1">
    <property type="nucleotide sequence ID" value="NZ_JACEOL010000025.1"/>
</dbReference>
<organism evidence="2 3">
    <name type="scientific">Thermoactinomyces mirandus</name>
    <dbReference type="NCBI Taxonomy" id="2756294"/>
    <lineage>
        <taxon>Bacteria</taxon>
        <taxon>Bacillati</taxon>
        <taxon>Bacillota</taxon>
        <taxon>Bacilli</taxon>
        <taxon>Bacillales</taxon>
        <taxon>Thermoactinomycetaceae</taxon>
        <taxon>Thermoactinomyces</taxon>
    </lineage>
</organism>
<evidence type="ECO:0000313" key="3">
    <source>
        <dbReference type="Proteomes" id="UP000538292"/>
    </source>
</evidence>